<dbReference type="Proteomes" id="UP001275084">
    <property type="component" value="Unassembled WGS sequence"/>
</dbReference>
<proteinExistence type="predicted"/>
<dbReference type="InterPro" id="IPR000608">
    <property type="entry name" value="UBC"/>
</dbReference>
<dbReference type="GO" id="GO:0003950">
    <property type="term" value="F:NAD+ poly-ADP-ribosyltransferase activity"/>
    <property type="evidence" value="ECO:0007669"/>
    <property type="project" value="InterPro"/>
</dbReference>
<dbReference type="SUPFAM" id="SSF54495">
    <property type="entry name" value="UBC-like"/>
    <property type="match status" value="1"/>
</dbReference>
<evidence type="ECO:0000256" key="3">
    <source>
        <dbReference type="ARBA" id="ARBA00022695"/>
    </source>
</evidence>
<protein>
    <recommendedName>
        <fullName evidence="6">UBC core domain-containing protein</fullName>
    </recommendedName>
</protein>
<dbReference type="GO" id="GO:0016779">
    <property type="term" value="F:nucleotidyltransferase activity"/>
    <property type="evidence" value="ECO:0007669"/>
    <property type="project" value="UniProtKB-KW"/>
</dbReference>
<feature type="region of interest" description="Disordered" evidence="5">
    <location>
        <begin position="702"/>
        <end position="726"/>
    </location>
</feature>
<keyword evidence="3" id="KW-0548">Nucleotidyltransferase</keyword>
<feature type="compositionally biased region" description="Acidic residues" evidence="5">
    <location>
        <begin position="134"/>
        <end position="160"/>
    </location>
</feature>
<evidence type="ECO:0000256" key="1">
    <source>
        <dbReference type="ARBA" id="ARBA00022676"/>
    </source>
</evidence>
<reference evidence="7" key="2">
    <citation type="submission" date="2023-06" db="EMBL/GenBank/DDBJ databases">
        <authorList>
            <consortium name="Lawrence Berkeley National Laboratory"/>
            <person name="Haridas S."/>
            <person name="Hensen N."/>
            <person name="Bonometti L."/>
            <person name="Westerberg I."/>
            <person name="Brannstrom I.O."/>
            <person name="Guillou S."/>
            <person name="Cros-Aarteil S."/>
            <person name="Calhoun S."/>
            <person name="Kuo A."/>
            <person name="Mondo S."/>
            <person name="Pangilinan J."/>
            <person name="Riley R."/>
            <person name="Labutti K."/>
            <person name="Andreopoulos B."/>
            <person name="Lipzen A."/>
            <person name="Chen C."/>
            <person name="Yanf M."/>
            <person name="Daum C."/>
            <person name="Ng V."/>
            <person name="Clum A."/>
            <person name="Steindorff A."/>
            <person name="Ohm R."/>
            <person name="Martin F."/>
            <person name="Silar P."/>
            <person name="Natvig D."/>
            <person name="Lalanne C."/>
            <person name="Gautier V."/>
            <person name="Ament-Velasquez S.L."/>
            <person name="Kruys A."/>
            <person name="Hutchinson M.I."/>
            <person name="Powell A.J."/>
            <person name="Barry K."/>
            <person name="Miller A.N."/>
            <person name="Grigoriev I.V."/>
            <person name="Debuchy R."/>
            <person name="Gladieux P."/>
            <person name="Thoren M.H."/>
            <person name="Johannesson H."/>
        </authorList>
    </citation>
    <scope>NUCLEOTIDE SEQUENCE</scope>
    <source>
        <strain evidence="7">CBS 955.72</strain>
    </source>
</reference>
<dbReference type="Pfam" id="PF00644">
    <property type="entry name" value="PARP"/>
    <property type="match status" value="1"/>
</dbReference>
<reference evidence="7" key="1">
    <citation type="journal article" date="2023" name="Mol. Phylogenet. Evol.">
        <title>Genome-scale phylogeny and comparative genomics of the fungal order Sordariales.</title>
        <authorList>
            <person name="Hensen N."/>
            <person name="Bonometti L."/>
            <person name="Westerberg I."/>
            <person name="Brannstrom I.O."/>
            <person name="Guillou S."/>
            <person name="Cros-Aarteil S."/>
            <person name="Calhoun S."/>
            <person name="Haridas S."/>
            <person name="Kuo A."/>
            <person name="Mondo S."/>
            <person name="Pangilinan J."/>
            <person name="Riley R."/>
            <person name="LaButti K."/>
            <person name="Andreopoulos B."/>
            <person name="Lipzen A."/>
            <person name="Chen C."/>
            <person name="Yan M."/>
            <person name="Daum C."/>
            <person name="Ng V."/>
            <person name="Clum A."/>
            <person name="Steindorff A."/>
            <person name="Ohm R.A."/>
            <person name="Martin F."/>
            <person name="Silar P."/>
            <person name="Natvig D.O."/>
            <person name="Lalanne C."/>
            <person name="Gautier V."/>
            <person name="Ament-Velasquez S.L."/>
            <person name="Kruys A."/>
            <person name="Hutchinson M.I."/>
            <person name="Powell A.J."/>
            <person name="Barry K."/>
            <person name="Miller A.N."/>
            <person name="Grigoriev I.V."/>
            <person name="Debuchy R."/>
            <person name="Gladieux P."/>
            <person name="Hiltunen Thoren M."/>
            <person name="Johannesson H."/>
        </authorList>
    </citation>
    <scope>NUCLEOTIDE SEQUENCE</scope>
    <source>
        <strain evidence="7">CBS 955.72</strain>
    </source>
</reference>
<dbReference type="Gene3D" id="3.90.228.10">
    <property type="match status" value="1"/>
</dbReference>
<evidence type="ECO:0000256" key="2">
    <source>
        <dbReference type="ARBA" id="ARBA00022679"/>
    </source>
</evidence>
<dbReference type="Pfam" id="PF00179">
    <property type="entry name" value="UQ_con"/>
    <property type="match status" value="1"/>
</dbReference>
<keyword evidence="1" id="KW-0328">Glycosyltransferase</keyword>
<feature type="region of interest" description="Disordered" evidence="5">
    <location>
        <begin position="108"/>
        <end position="167"/>
    </location>
</feature>
<keyword evidence="4" id="KW-0520">NAD</keyword>
<dbReference type="PANTHER" id="PTHR21328">
    <property type="entry name" value="POLY ADP-RIBOSE POLYMERASE FAMILY, MEMBER PARP"/>
    <property type="match status" value="1"/>
</dbReference>
<dbReference type="SMART" id="SM00212">
    <property type="entry name" value="UBCc"/>
    <property type="match status" value="1"/>
</dbReference>
<keyword evidence="2" id="KW-0808">Transferase</keyword>
<dbReference type="InterPro" id="IPR012317">
    <property type="entry name" value="Poly(ADP-ribose)pol_cat_dom"/>
</dbReference>
<feature type="domain" description="UBC core" evidence="6">
    <location>
        <begin position="1019"/>
        <end position="1193"/>
    </location>
</feature>
<evidence type="ECO:0000313" key="7">
    <source>
        <dbReference type="EMBL" id="KAK3344063.1"/>
    </source>
</evidence>
<comment type="caution">
    <text evidence="7">The sequence shown here is derived from an EMBL/GenBank/DDBJ whole genome shotgun (WGS) entry which is preliminary data.</text>
</comment>
<sequence>MGRSQFKSDLEVVAQRAASGSIAGVTAVAKGDELGELVVHYHNDDLPTEVRIHAMAQDIADYPKGSTFMLFTSDDETPKPVTCAIEHTQPFLHGVSIDKLVTTLSGFLGKNPDRTPVGTQGKAPLSDPGNSGAGEDEGDDDDDGSFADFDVDEDGSEDGETYNSAFGEDYFGLSPSTHGEASHSNEQQRRIRHDLRCVAEAGYKIGIISGFGKSDTSGIVSLSIRMSKLYLSEETLEAWDVDENDYLILLIRFLGPYIPLETLIDRPASASTVSFRVGKSKSYKPSHSHALAAFVEVKSHTEPNGTSSQTNIEQHSSPVFEKLFISSSLGQYLNESFISLLKLRETRAFSWEMANLELISKTGFIGGTAAEVTIDPDAAMDIESGPEDHHLLVHDHLTEGSSDARSLPLVAMQFTVRYFMKCTEFCLRCHRRLDKEFQALRPYVCSDPLCLFQYMAMGLGPSVEHEILTQPYVVDLLVSLCYAAIQDNPAQHIQAGKSKNILPIREFPVGLYLKVPNLFSEPPSCEVLAAIIDLDQSQLVYEADKKQDLVPKLGQWIAFQYPEGGYIKHALVTGVDPTYRTISIQVKGHSASSSVQTPNADADSQALAYAASGKNLVYIFPYDTDFDSLTHHSKGAAMRHILETLPSVLAMEAYLKGNPHYTVRSMDQVSPAAASVLQWIVSSNRSCIFQIDCSHDVVASATDGASPPSLPTQGPAGNGRSREKERIPDMDGWVQFRFAQGTPDKELRFAKALQATAASKKIATHPTIFAWHGSHISNWHSIVRSGLDFRDVRYGRAFGNGVYFSPHHSTSTGYCGTTGSAGWPGSDLKFDSCMSLNEIINAPDEFVSRNPHYVVSQPDWHQTRYLFVRSAALRLTTLTNPKKRTVDGNEKREVAEFHTQLKGLAIIGPRGLELQIPLSAIPKRSVIAGPVTKWTSSNRKQVPPGDEKEDEEDRRFLYLDDEDDIAASREIASPSSGVAGGERCSMPANAGKPMTDFVPGSLDLSALPRLDPPTDAAPFATKALGRELSKLQIVQANTPLHQLGWYVDLIKVNNLFQWIVELHSFEATLPLAQDMKKAGVTSVVLEIRFGENFPMSPPFVRVVRPRFLPFMNGGGGHVTLGGAMCMELLTSSGWSPANSLESVLLQVRLAICNLEPRPARLQSVVAAQRWGAIRTLDYGVGEAVEAYVRACATHGWKVPDDIQKMKL</sequence>
<dbReference type="CDD" id="cd23802">
    <property type="entry name" value="UBCc_UBE2Q"/>
    <property type="match status" value="1"/>
</dbReference>
<evidence type="ECO:0000259" key="6">
    <source>
        <dbReference type="PROSITE" id="PS50127"/>
    </source>
</evidence>
<evidence type="ECO:0000256" key="4">
    <source>
        <dbReference type="ARBA" id="ARBA00023027"/>
    </source>
</evidence>
<dbReference type="AlphaFoldDB" id="A0AAJ0H9M1"/>
<dbReference type="EMBL" id="JAUIQD010000007">
    <property type="protein sequence ID" value="KAK3344063.1"/>
    <property type="molecule type" value="Genomic_DNA"/>
</dbReference>
<gene>
    <name evidence="7" type="ORF">B0T25DRAFT_464196</name>
</gene>
<dbReference type="Gene3D" id="3.10.110.10">
    <property type="entry name" value="Ubiquitin Conjugating Enzyme"/>
    <property type="match status" value="1"/>
</dbReference>
<evidence type="ECO:0000313" key="8">
    <source>
        <dbReference type="Proteomes" id="UP001275084"/>
    </source>
</evidence>
<dbReference type="InterPro" id="IPR051838">
    <property type="entry name" value="ARTD_PARP"/>
</dbReference>
<dbReference type="SUPFAM" id="SSF56399">
    <property type="entry name" value="ADP-ribosylation"/>
    <property type="match status" value="1"/>
</dbReference>
<dbReference type="FunFam" id="3.10.110.10:FF:000107">
    <property type="entry name" value="Ubiquitin conjugating enzyme, putative"/>
    <property type="match status" value="1"/>
</dbReference>
<dbReference type="InterPro" id="IPR016135">
    <property type="entry name" value="UBQ-conjugating_enzyme/RWD"/>
</dbReference>
<name>A0AAJ0H9M1_9PEZI</name>
<accession>A0AAJ0H9M1</accession>
<organism evidence="7 8">
    <name type="scientific">Lasiosphaeria hispida</name>
    <dbReference type="NCBI Taxonomy" id="260671"/>
    <lineage>
        <taxon>Eukaryota</taxon>
        <taxon>Fungi</taxon>
        <taxon>Dikarya</taxon>
        <taxon>Ascomycota</taxon>
        <taxon>Pezizomycotina</taxon>
        <taxon>Sordariomycetes</taxon>
        <taxon>Sordariomycetidae</taxon>
        <taxon>Sordariales</taxon>
        <taxon>Lasiosphaeriaceae</taxon>
        <taxon>Lasiosphaeria</taxon>
    </lineage>
</organism>
<keyword evidence="8" id="KW-1185">Reference proteome</keyword>
<evidence type="ECO:0000256" key="5">
    <source>
        <dbReference type="SAM" id="MobiDB-lite"/>
    </source>
</evidence>
<dbReference type="PROSITE" id="PS50127">
    <property type="entry name" value="UBC_2"/>
    <property type="match status" value="1"/>
</dbReference>